<dbReference type="Gene3D" id="2.40.170.20">
    <property type="entry name" value="TonB-dependent receptor, beta-barrel domain"/>
    <property type="match status" value="1"/>
</dbReference>
<protein>
    <submittedName>
        <fullName evidence="9">TonB-dependent receptor</fullName>
    </submittedName>
</protein>
<evidence type="ECO:0000259" key="8">
    <source>
        <dbReference type="Pfam" id="PF07715"/>
    </source>
</evidence>
<dbReference type="InterPro" id="IPR037066">
    <property type="entry name" value="Plug_dom_sf"/>
</dbReference>
<feature type="domain" description="TonB-dependent receptor-like beta-barrel" evidence="7">
    <location>
        <begin position="606"/>
        <end position="1141"/>
    </location>
</feature>
<evidence type="ECO:0000256" key="6">
    <source>
        <dbReference type="SAM" id="SignalP"/>
    </source>
</evidence>
<comment type="similarity">
    <text evidence="4">Belongs to the TonB-dependent receptor family.</text>
</comment>
<comment type="subcellular location">
    <subcellularLocation>
        <location evidence="1 4">Cell outer membrane</location>
    </subcellularLocation>
</comment>
<dbReference type="Pfam" id="PF07715">
    <property type="entry name" value="Plug"/>
    <property type="match status" value="1"/>
</dbReference>
<keyword evidence="6" id="KW-0732">Signal</keyword>
<dbReference type="Gene3D" id="2.170.130.10">
    <property type="entry name" value="TonB-dependent receptor, plug domain"/>
    <property type="match status" value="1"/>
</dbReference>
<evidence type="ECO:0000313" key="10">
    <source>
        <dbReference type="Proteomes" id="UP001380365"/>
    </source>
</evidence>
<evidence type="ECO:0000256" key="2">
    <source>
        <dbReference type="ARBA" id="ARBA00023136"/>
    </source>
</evidence>
<feature type="signal peptide" evidence="6">
    <location>
        <begin position="1"/>
        <end position="40"/>
    </location>
</feature>
<comment type="caution">
    <text evidence="9">The sequence shown here is derived from an EMBL/GenBank/DDBJ whole genome shotgun (WGS) entry which is preliminary data.</text>
</comment>
<dbReference type="InterPro" id="IPR000531">
    <property type="entry name" value="Beta-barrel_TonB"/>
</dbReference>
<accession>A0ABU8Q2F5</accession>
<dbReference type="InterPro" id="IPR010104">
    <property type="entry name" value="TonB_rcpt_bac"/>
</dbReference>
<evidence type="ECO:0000256" key="1">
    <source>
        <dbReference type="ARBA" id="ARBA00004442"/>
    </source>
</evidence>
<evidence type="ECO:0000256" key="5">
    <source>
        <dbReference type="SAM" id="MobiDB-lite"/>
    </source>
</evidence>
<keyword evidence="10" id="KW-1185">Reference proteome</keyword>
<sequence>MRTDATEEARLKISARKKAFRLGVSATAMCMFALGAPAHAQTGAASGQNTAGGTTATSGPGADQAAPQDPVESLPDDGGSGNEVVVTGIRQSLANAQNIKRNSDTVVDAITSQDIGALPDRSVTEALQRVPGVSINRFAGNNDPDHFSVEGSGVNVRGLNFVRSEFNGRDTFSAGIGGQAINFADVPSELLGSVEVYKNATADLIEGGLAGTVNLNTRKPFDNRGFHIGGGIEANYGDFAKKWSPTGSLLISNTWETGIGTIGVLANGSYSRIKSRADGIQVTNFQTRDGVQAATGTGTNTTVTCRNQLPGNTDSTTLLPGTITGVGGASFPNPANVCGATGSAGADGFADPMSLAYAPIGGQFRSQDYDRKRDGQAIAVQWESTDQRTVLTAQFMRTHSSNAWGEHTFETAPDLSEYNTYPAGCQQNGNGPLNGAGNTTTRAECRLNGSGEFAFGENQRGNGYNPTGNAFPNFVYDSNGLFQSGFITLPGSGWRTASSGSATTTVPTGGMQQSLSRRQVYDENLVKDVGINLKINPDDHWSIGLDVDYTYAKHDVTDLSVFGSTFADEELDLTGKIPVVIPHKPLTLAANWASPNPAMAAASDSEYFQSRDFQFWRAAMDHIEHSKGDEYQIKGDFAYKFDDGEFLQRIKFGARYAERSQDVRYSAYNWGAISEVWSGAPVTFNQGDTSRSSLYSFDNFFRGKTSAPPSAYYYNGDLIKGYSDAVSFFQAQNDIWRETNGATASNRFLGAGQRAGAIPGSDFLPSEVSNVRQEDSAAYAMVQFGNNDPIFGNVRMSGNVGVRYVHTDVYSRTATAVPNRTELGVADPYSTRCVATIRTLPDGTTETVQPGGVCNLGAVEYERLREFAVDGYAAVPASFKNSYSYFLPSANLKFGLTNDLILRLAGSKVLTRPDFANIRPYVTYALEPGSGTVTINAGNPNLKPATAWQFDVTLEWYFGRVGQLSFDAFYKTVDGFFYQSLVNRSVTNNGITQNIQARGPENYDGKGKIKGFEVAYQQTFDFLPGALSGLGFNGNYTYIDSSGLPNSFLNGGTPSSNSTVAKGNLPLEGLSKHNVNATLFYEKGPISLRAAYNWRSRFLLTAADVIFPYTSIFNDDTGQLDASAFININKWVKLGVQGVNLTNTTTKLLQAYKSGSNDLAPRSFFTNDRRYSIILRANY</sequence>
<dbReference type="EMBL" id="JBBGZA010000001">
    <property type="protein sequence ID" value="MEJ5093234.1"/>
    <property type="molecule type" value="Genomic_DNA"/>
</dbReference>
<keyword evidence="3" id="KW-0998">Cell outer membrane</keyword>
<dbReference type="Proteomes" id="UP001380365">
    <property type="component" value="Unassembled WGS sequence"/>
</dbReference>
<keyword evidence="4" id="KW-0798">TonB box</keyword>
<gene>
    <name evidence="9" type="ORF">WH159_01560</name>
</gene>
<dbReference type="PANTHER" id="PTHR40980:SF3">
    <property type="entry name" value="TONB-DEPENDENT RECEPTOR-LIKE BETA-BARREL DOMAIN-CONTAINING PROTEIN"/>
    <property type="match status" value="1"/>
</dbReference>
<feature type="compositionally biased region" description="Low complexity" evidence="5">
    <location>
        <begin position="42"/>
        <end position="62"/>
    </location>
</feature>
<feature type="domain" description="TonB-dependent receptor plug" evidence="8">
    <location>
        <begin position="100"/>
        <end position="211"/>
    </location>
</feature>
<evidence type="ECO:0000256" key="3">
    <source>
        <dbReference type="ARBA" id="ARBA00023237"/>
    </source>
</evidence>
<proteinExistence type="inferred from homology"/>
<evidence type="ECO:0000259" key="7">
    <source>
        <dbReference type="Pfam" id="PF00593"/>
    </source>
</evidence>
<evidence type="ECO:0000313" key="9">
    <source>
        <dbReference type="EMBL" id="MEJ5093234.1"/>
    </source>
</evidence>
<feature type="region of interest" description="Disordered" evidence="5">
    <location>
        <begin position="42"/>
        <end position="83"/>
    </location>
</feature>
<dbReference type="PANTHER" id="PTHR40980">
    <property type="entry name" value="PLUG DOMAIN-CONTAINING PROTEIN"/>
    <property type="match status" value="1"/>
</dbReference>
<organism evidence="9 10">
    <name type="scientific">Sphingomonas molluscorum</name>
    <dbReference type="NCBI Taxonomy" id="418184"/>
    <lineage>
        <taxon>Bacteria</taxon>
        <taxon>Pseudomonadati</taxon>
        <taxon>Pseudomonadota</taxon>
        <taxon>Alphaproteobacteria</taxon>
        <taxon>Sphingomonadales</taxon>
        <taxon>Sphingomonadaceae</taxon>
        <taxon>Sphingomonas</taxon>
    </lineage>
</organism>
<dbReference type="SUPFAM" id="SSF56935">
    <property type="entry name" value="Porins"/>
    <property type="match status" value="1"/>
</dbReference>
<reference evidence="9 10" key="1">
    <citation type="submission" date="2023-12" db="EMBL/GenBank/DDBJ databases">
        <title>Gut-associated functions are favored during microbiome assembly across C. elegans life.</title>
        <authorList>
            <person name="Zimmermann J."/>
        </authorList>
    </citation>
    <scope>NUCLEOTIDE SEQUENCE [LARGE SCALE GENOMIC DNA]</scope>
    <source>
        <strain evidence="9 10">JUb134</strain>
    </source>
</reference>
<dbReference type="InterPro" id="IPR036942">
    <property type="entry name" value="Beta-barrel_TonB_sf"/>
</dbReference>
<dbReference type="RefSeq" id="WP_339537594.1">
    <property type="nucleotide sequence ID" value="NZ_JBBGZA010000001.1"/>
</dbReference>
<evidence type="ECO:0000256" key="4">
    <source>
        <dbReference type="RuleBase" id="RU003357"/>
    </source>
</evidence>
<keyword evidence="2 4" id="KW-0472">Membrane</keyword>
<feature type="chain" id="PRO_5047456847" evidence="6">
    <location>
        <begin position="41"/>
        <end position="1179"/>
    </location>
</feature>
<dbReference type="Pfam" id="PF00593">
    <property type="entry name" value="TonB_dep_Rec_b-barrel"/>
    <property type="match status" value="1"/>
</dbReference>
<keyword evidence="9" id="KW-0675">Receptor</keyword>
<dbReference type="InterPro" id="IPR012910">
    <property type="entry name" value="Plug_dom"/>
</dbReference>
<name>A0ABU8Q2F5_9SPHN</name>
<dbReference type="NCBIfam" id="TIGR01782">
    <property type="entry name" value="TonB-Xanth-Caul"/>
    <property type="match status" value="1"/>
</dbReference>